<gene>
    <name evidence="9" type="ORF">B0T17DRAFT_264506</name>
</gene>
<keyword evidence="4 7" id="KW-0812">Transmembrane</keyword>
<evidence type="ECO:0000256" key="4">
    <source>
        <dbReference type="ARBA" id="ARBA00022692"/>
    </source>
</evidence>
<evidence type="ECO:0000256" key="3">
    <source>
        <dbReference type="ARBA" id="ARBA00022448"/>
    </source>
</evidence>
<keyword evidence="5 7" id="KW-1133">Transmembrane helix</keyword>
<feature type="transmembrane region" description="Helical" evidence="7">
    <location>
        <begin position="478"/>
        <end position="500"/>
    </location>
</feature>
<proteinExistence type="inferred from homology"/>
<evidence type="ECO:0000256" key="8">
    <source>
        <dbReference type="SAM" id="MobiDB-lite"/>
    </source>
</evidence>
<protein>
    <recommendedName>
        <fullName evidence="7">Solute carrier family 40 member</fullName>
    </recommendedName>
</protein>
<dbReference type="SUPFAM" id="SSF103473">
    <property type="entry name" value="MFS general substrate transporter"/>
    <property type="match status" value="1"/>
</dbReference>
<dbReference type="GO" id="GO:0016020">
    <property type="term" value="C:membrane"/>
    <property type="evidence" value="ECO:0007669"/>
    <property type="project" value="UniProtKB-SubCell"/>
</dbReference>
<evidence type="ECO:0000313" key="10">
    <source>
        <dbReference type="Proteomes" id="UP001174934"/>
    </source>
</evidence>
<comment type="caution">
    <text evidence="7">Lacks conserved residue(s) required for the propagation of feature annotation.</text>
</comment>
<keyword evidence="10" id="KW-1185">Reference proteome</keyword>
<dbReference type="GO" id="GO:0005381">
    <property type="term" value="F:iron ion transmembrane transporter activity"/>
    <property type="evidence" value="ECO:0007669"/>
    <property type="project" value="UniProtKB-UniRule"/>
</dbReference>
<dbReference type="PANTHER" id="PTHR11660">
    <property type="entry name" value="SOLUTE CARRIER FAMILY 40 MEMBER"/>
    <property type="match status" value="1"/>
</dbReference>
<feature type="region of interest" description="Disordered" evidence="8">
    <location>
        <begin position="1"/>
        <end position="50"/>
    </location>
</feature>
<feature type="transmembrane region" description="Helical" evidence="7">
    <location>
        <begin position="77"/>
        <end position="99"/>
    </location>
</feature>
<accession>A0AA39X103</accession>
<evidence type="ECO:0000256" key="1">
    <source>
        <dbReference type="ARBA" id="ARBA00004141"/>
    </source>
</evidence>
<feature type="compositionally biased region" description="Acidic residues" evidence="8">
    <location>
        <begin position="1"/>
        <end position="10"/>
    </location>
</feature>
<feature type="region of interest" description="Disordered" evidence="8">
    <location>
        <begin position="265"/>
        <end position="286"/>
    </location>
</feature>
<evidence type="ECO:0000256" key="2">
    <source>
        <dbReference type="ARBA" id="ARBA00006279"/>
    </source>
</evidence>
<comment type="subcellular location">
    <subcellularLocation>
        <location evidence="1 7">Membrane</location>
        <topology evidence="1 7">Multi-pass membrane protein</topology>
    </subcellularLocation>
</comment>
<dbReference type="InterPro" id="IPR009716">
    <property type="entry name" value="Ferroportin-1"/>
</dbReference>
<dbReference type="InterPro" id="IPR036259">
    <property type="entry name" value="MFS_trans_sf"/>
</dbReference>
<organism evidence="9 10">
    <name type="scientific">Bombardia bombarda</name>
    <dbReference type="NCBI Taxonomy" id="252184"/>
    <lineage>
        <taxon>Eukaryota</taxon>
        <taxon>Fungi</taxon>
        <taxon>Dikarya</taxon>
        <taxon>Ascomycota</taxon>
        <taxon>Pezizomycotina</taxon>
        <taxon>Sordariomycetes</taxon>
        <taxon>Sordariomycetidae</taxon>
        <taxon>Sordariales</taxon>
        <taxon>Lasiosphaeriaceae</taxon>
        <taxon>Bombardia</taxon>
    </lineage>
</organism>
<dbReference type="CDD" id="cd17480">
    <property type="entry name" value="MFS_SLC40A1_like"/>
    <property type="match status" value="1"/>
</dbReference>
<feature type="transmembrane region" description="Helical" evidence="7">
    <location>
        <begin position="215"/>
        <end position="237"/>
    </location>
</feature>
<dbReference type="PANTHER" id="PTHR11660:SF57">
    <property type="entry name" value="SOLUTE CARRIER FAMILY 40 MEMBER"/>
    <property type="match status" value="1"/>
</dbReference>
<dbReference type="EMBL" id="JAULSR010000003">
    <property type="protein sequence ID" value="KAK0625181.1"/>
    <property type="molecule type" value="Genomic_DNA"/>
</dbReference>
<evidence type="ECO:0000256" key="7">
    <source>
        <dbReference type="RuleBase" id="RU365065"/>
    </source>
</evidence>
<keyword evidence="7" id="KW-0406">Ion transport</keyword>
<name>A0AA39X103_9PEZI</name>
<dbReference type="Pfam" id="PF06963">
    <property type="entry name" value="FPN1"/>
    <property type="match status" value="1"/>
</dbReference>
<comment type="caution">
    <text evidence="9">The sequence shown here is derived from an EMBL/GenBank/DDBJ whole genome shotgun (WGS) entry which is preliminary data.</text>
</comment>
<dbReference type="AlphaFoldDB" id="A0AA39X103"/>
<feature type="transmembrane region" description="Helical" evidence="7">
    <location>
        <begin position="310"/>
        <end position="327"/>
    </location>
</feature>
<keyword evidence="3 7" id="KW-0813">Transport</keyword>
<evidence type="ECO:0000256" key="6">
    <source>
        <dbReference type="ARBA" id="ARBA00023136"/>
    </source>
</evidence>
<feature type="compositionally biased region" description="Basic and acidic residues" evidence="8">
    <location>
        <begin position="265"/>
        <end position="275"/>
    </location>
</feature>
<comment type="similarity">
    <text evidence="2 7">Belongs to the ferroportin (FP) (TC 2.A.100) family. SLC40A subfamily.</text>
</comment>
<evidence type="ECO:0000256" key="5">
    <source>
        <dbReference type="ARBA" id="ARBA00022989"/>
    </source>
</evidence>
<feature type="transmembrane region" description="Helical" evidence="7">
    <location>
        <begin position="375"/>
        <end position="396"/>
    </location>
</feature>
<reference evidence="9" key="1">
    <citation type="submission" date="2023-06" db="EMBL/GenBank/DDBJ databases">
        <title>Genome-scale phylogeny and comparative genomics of the fungal order Sordariales.</title>
        <authorList>
            <consortium name="Lawrence Berkeley National Laboratory"/>
            <person name="Hensen N."/>
            <person name="Bonometti L."/>
            <person name="Westerberg I."/>
            <person name="Brannstrom I.O."/>
            <person name="Guillou S."/>
            <person name="Cros-Aarteil S."/>
            <person name="Calhoun S."/>
            <person name="Haridas S."/>
            <person name="Kuo A."/>
            <person name="Mondo S."/>
            <person name="Pangilinan J."/>
            <person name="Riley R."/>
            <person name="LaButti K."/>
            <person name="Andreopoulos B."/>
            <person name="Lipzen A."/>
            <person name="Chen C."/>
            <person name="Yanf M."/>
            <person name="Daum C."/>
            <person name="Ng V."/>
            <person name="Clum A."/>
            <person name="Steindorff A."/>
            <person name="Ohm R."/>
            <person name="Martin F."/>
            <person name="Silar P."/>
            <person name="Natvig D."/>
            <person name="Lalanne C."/>
            <person name="Gautier V."/>
            <person name="Ament-velasquez S.L."/>
            <person name="Kruys A."/>
            <person name="Hutchinson M.I."/>
            <person name="Powell A.J."/>
            <person name="Barry K."/>
            <person name="Miller A.N."/>
            <person name="Grigoriev I.V."/>
            <person name="Debuchy R."/>
            <person name="Gladieux P."/>
            <person name="Thoren M.H."/>
            <person name="Johannesson H."/>
        </authorList>
    </citation>
    <scope>NUCLEOTIDE SEQUENCE</scope>
    <source>
        <strain evidence="9">SMH3391-2</strain>
    </source>
</reference>
<comment type="function">
    <text evidence="7">May be involved in iron transport and iron homeostasis.</text>
</comment>
<evidence type="ECO:0000313" key="9">
    <source>
        <dbReference type="EMBL" id="KAK0625181.1"/>
    </source>
</evidence>
<keyword evidence="6 7" id="KW-0472">Membrane</keyword>
<sequence>MSATDPEEASDAQTARTRSAPDLVQTQPPATSPMAPERDHPDNDGLNPSPGDVSQELALRLYTSHFLSTWNSRLFEFASVLFLAAIFPDTLLPMSLYALGRSGAAILFAQPIGSWIDHGDRLNVVRTSIVGQRVAVALSCGLFWLMELGRSDMGALATESLFALTVALTCVEKLCSVMNLVAVERDWVVVITEGNDSARRDLNARMRRIDLICKLLGPLAISTIAIASTLIAIQVTLAMNLAAVFLEYCSIAQVYKMVPKLQRDTHHHHQEDSHETITTPEPPTPSARLKQTASRILPTTSLAFYFNHPAFLPSLSLSLLYLTVLSFSGQMITYLMSVGYSPLHVGIARTASTVCELSATWFAPRLMRRIGVVRGGIWSLCWQMAWLAVGLGWFLSADLHDVGAGMNSSMIRATGLAVGVALSRVGLWGYDLCAQDIVQEEVETENRGTFSAIETSFQNLFETMSYATTIIFSRPDQFQWPVGVSIMAVYISGGLYAMFVRKRRGHLFHRPRSACLCTEKQRGEQV</sequence>
<dbReference type="Proteomes" id="UP001174934">
    <property type="component" value="Unassembled WGS sequence"/>
</dbReference>